<name>A0ABT7Y0V9_9VIBR</name>
<feature type="domain" description="Methylated-DNA-[protein]-cysteine S-methyltransferase DNA binding" evidence="2">
    <location>
        <begin position="4"/>
        <end position="83"/>
    </location>
</feature>
<dbReference type="Gene3D" id="1.10.10.10">
    <property type="entry name" value="Winged helix-like DNA-binding domain superfamily/Winged helix DNA-binding domain"/>
    <property type="match status" value="1"/>
</dbReference>
<organism evidence="3 4">
    <name type="scientific">Vibrio agarivorans</name>
    <dbReference type="NCBI Taxonomy" id="153622"/>
    <lineage>
        <taxon>Bacteria</taxon>
        <taxon>Pseudomonadati</taxon>
        <taxon>Pseudomonadota</taxon>
        <taxon>Gammaproteobacteria</taxon>
        <taxon>Vibrionales</taxon>
        <taxon>Vibrionaceae</taxon>
        <taxon>Vibrio</taxon>
    </lineage>
</organism>
<evidence type="ECO:0000313" key="4">
    <source>
        <dbReference type="Proteomes" id="UP001169719"/>
    </source>
</evidence>
<dbReference type="CDD" id="cd06445">
    <property type="entry name" value="ATase"/>
    <property type="match status" value="1"/>
</dbReference>
<reference evidence="3" key="1">
    <citation type="submission" date="2024-05" db="EMBL/GenBank/DDBJ databases">
        <title>Genome Sequences of Four Agar- Degrading Marine Bacteria.</title>
        <authorList>
            <person name="Phillips E.K."/>
            <person name="Shaffer J.C."/>
            <person name="Henson M.W."/>
            <person name="Temperton B."/>
            <person name="Thrash C.J."/>
            <person name="Martin M.O."/>
        </authorList>
    </citation>
    <scope>NUCLEOTIDE SEQUENCE</scope>
    <source>
        <strain evidence="3">EKP203</strain>
    </source>
</reference>
<proteinExistence type="predicted"/>
<protein>
    <submittedName>
        <fullName evidence="3">MGMT family protein</fullName>
    </submittedName>
</protein>
<dbReference type="InterPro" id="IPR052520">
    <property type="entry name" value="ATL_DNA_repair"/>
</dbReference>
<dbReference type="Proteomes" id="UP001169719">
    <property type="component" value="Unassembled WGS sequence"/>
</dbReference>
<evidence type="ECO:0000259" key="2">
    <source>
        <dbReference type="Pfam" id="PF01035"/>
    </source>
</evidence>
<dbReference type="NCBIfam" id="TIGR00589">
    <property type="entry name" value="ogt"/>
    <property type="match status" value="1"/>
</dbReference>
<dbReference type="SUPFAM" id="SSF46767">
    <property type="entry name" value="Methylated DNA-protein cysteine methyltransferase, C-terminal domain"/>
    <property type="match status" value="1"/>
</dbReference>
<dbReference type="PANTHER" id="PTHR42942:SF1">
    <property type="entry name" value="ALKYLTRANSFERASE-LIKE PROTEIN 1"/>
    <property type="match status" value="1"/>
</dbReference>
<dbReference type="InterPro" id="IPR036388">
    <property type="entry name" value="WH-like_DNA-bd_sf"/>
</dbReference>
<dbReference type="RefSeq" id="WP_289961757.1">
    <property type="nucleotide sequence ID" value="NZ_JAUEOZ010000001.1"/>
</dbReference>
<accession>A0ABT7Y0V9</accession>
<dbReference type="InterPro" id="IPR036217">
    <property type="entry name" value="MethylDNA_cys_MeTrfase_DNAb"/>
</dbReference>
<comment type="caution">
    <text evidence="3">The sequence shown here is derived from an EMBL/GenBank/DDBJ whole genome shotgun (WGS) entry which is preliminary data.</text>
</comment>
<dbReference type="PANTHER" id="PTHR42942">
    <property type="entry name" value="6-O-METHYLGUANINE DNA METHYLTRANSFERASE"/>
    <property type="match status" value="1"/>
</dbReference>
<keyword evidence="4" id="KW-1185">Reference proteome</keyword>
<evidence type="ECO:0000313" key="3">
    <source>
        <dbReference type="EMBL" id="MDN2481679.1"/>
    </source>
</evidence>
<dbReference type="Pfam" id="PF01035">
    <property type="entry name" value="DNA_binding_1"/>
    <property type="match status" value="1"/>
</dbReference>
<evidence type="ECO:0000256" key="1">
    <source>
        <dbReference type="ARBA" id="ARBA00022763"/>
    </source>
</evidence>
<gene>
    <name evidence="3" type="ORF">QWJ08_09760</name>
</gene>
<dbReference type="InterPro" id="IPR014048">
    <property type="entry name" value="MethylDNA_cys_MeTrfase_DNA-bd"/>
</dbReference>
<keyword evidence="1" id="KW-0227">DNA damage</keyword>
<sequence length="102" mass="11359">MNEFLAQIFAVIHQIPYGRVSTYGDIAKFAGYPGYARQVGSALKKLPQGSQLPWHRVINSQGKISLQGADLSRQMEKLRTEGVDVQAGGKVALRQYRWQPGE</sequence>
<dbReference type="EMBL" id="JAUEOZ010000001">
    <property type="protein sequence ID" value="MDN2481679.1"/>
    <property type="molecule type" value="Genomic_DNA"/>
</dbReference>